<dbReference type="EMBL" id="CAQQ02024653">
    <property type="status" value="NOT_ANNOTATED_CDS"/>
    <property type="molecule type" value="Genomic_DNA"/>
</dbReference>
<dbReference type="OMA" id="FKERCNC"/>
<dbReference type="STRING" id="36166.T1GHL6"/>
<evidence type="ECO:0000256" key="2">
    <source>
        <dbReference type="ARBA" id="ARBA00022741"/>
    </source>
</evidence>
<dbReference type="EnsemblMetazoa" id="MESCA002923-RA">
    <property type="protein sequence ID" value="MESCA002923-PA"/>
    <property type="gene ID" value="MESCA002923"/>
</dbReference>
<dbReference type="NCBIfam" id="TIGR00231">
    <property type="entry name" value="small_GTP"/>
    <property type="match status" value="1"/>
</dbReference>
<dbReference type="SMART" id="SM00175">
    <property type="entry name" value="RAB"/>
    <property type="match status" value="1"/>
</dbReference>
<dbReference type="Pfam" id="PF00071">
    <property type="entry name" value="Ras"/>
    <property type="match status" value="1"/>
</dbReference>
<evidence type="ECO:0000256" key="4">
    <source>
        <dbReference type="ARBA" id="ARBA00023288"/>
    </source>
</evidence>
<dbReference type="PANTHER" id="PTHR47980">
    <property type="entry name" value="LD44762P"/>
    <property type="match status" value="1"/>
</dbReference>
<dbReference type="GO" id="GO:0005525">
    <property type="term" value="F:GTP binding"/>
    <property type="evidence" value="ECO:0007669"/>
    <property type="project" value="UniProtKB-KW"/>
</dbReference>
<keyword evidence="3" id="KW-0342">GTP-binding</keyword>
<dbReference type="InterPro" id="IPR005225">
    <property type="entry name" value="Small_GTP-bd"/>
</dbReference>
<keyword evidence="2" id="KW-0547">Nucleotide-binding</keyword>
<dbReference type="InterPro" id="IPR001806">
    <property type="entry name" value="Small_GTPase"/>
</dbReference>
<dbReference type="Gene3D" id="3.40.50.300">
    <property type="entry name" value="P-loop containing nucleotide triphosphate hydrolases"/>
    <property type="match status" value="1"/>
</dbReference>
<evidence type="ECO:0000256" key="5">
    <source>
        <dbReference type="ARBA" id="ARBA00023289"/>
    </source>
</evidence>
<dbReference type="SMART" id="SM00174">
    <property type="entry name" value="RHO"/>
    <property type="match status" value="1"/>
</dbReference>
<keyword evidence="5" id="KW-0636">Prenylation</keyword>
<dbReference type="HOGENOM" id="CLU_041217_23_1_1"/>
<keyword evidence="7" id="KW-1185">Reference proteome</keyword>
<organism evidence="6 7">
    <name type="scientific">Megaselia scalaris</name>
    <name type="common">Humpbacked fly</name>
    <name type="synonym">Phora scalaris</name>
    <dbReference type="NCBI Taxonomy" id="36166"/>
    <lineage>
        <taxon>Eukaryota</taxon>
        <taxon>Metazoa</taxon>
        <taxon>Ecdysozoa</taxon>
        <taxon>Arthropoda</taxon>
        <taxon>Hexapoda</taxon>
        <taxon>Insecta</taxon>
        <taxon>Pterygota</taxon>
        <taxon>Neoptera</taxon>
        <taxon>Endopterygota</taxon>
        <taxon>Diptera</taxon>
        <taxon>Brachycera</taxon>
        <taxon>Muscomorpha</taxon>
        <taxon>Platypezoidea</taxon>
        <taxon>Phoridae</taxon>
        <taxon>Megaseliini</taxon>
        <taxon>Megaselia</taxon>
    </lineage>
</organism>
<name>T1GHL6_MEGSC</name>
<evidence type="ECO:0000256" key="3">
    <source>
        <dbReference type="ARBA" id="ARBA00023134"/>
    </source>
</evidence>
<dbReference type="CDD" id="cd00154">
    <property type="entry name" value="Rab"/>
    <property type="match status" value="1"/>
</dbReference>
<dbReference type="AlphaFoldDB" id="T1GHL6"/>
<accession>T1GHL6</accession>
<dbReference type="InterPro" id="IPR050305">
    <property type="entry name" value="Small_GTPase_Rab"/>
</dbReference>
<dbReference type="PROSITE" id="PS51421">
    <property type="entry name" value="RAS"/>
    <property type="match status" value="1"/>
</dbReference>
<reference evidence="6" key="2">
    <citation type="submission" date="2015-06" db="UniProtKB">
        <authorList>
            <consortium name="EnsemblMetazoa"/>
        </authorList>
    </citation>
    <scope>IDENTIFICATION</scope>
</reference>
<dbReference type="SUPFAM" id="SSF52540">
    <property type="entry name" value="P-loop containing nucleoside triphosphate hydrolases"/>
    <property type="match status" value="1"/>
</dbReference>
<protein>
    <recommendedName>
        <fullName evidence="8">Ras-related protein Rab-8A</fullName>
    </recommendedName>
</protein>
<evidence type="ECO:0000313" key="7">
    <source>
        <dbReference type="Proteomes" id="UP000015102"/>
    </source>
</evidence>
<dbReference type="SMART" id="SM00173">
    <property type="entry name" value="RAS"/>
    <property type="match status" value="1"/>
</dbReference>
<comment type="similarity">
    <text evidence="1">Belongs to the small GTPase superfamily. Rab family.</text>
</comment>
<reference evidence="7" key="1">
    <citation type="submission" date="2013-02" db="EMBL/GenBank/DDBJ databases">
        <authorList>
            <person name="Hughes D."/>
        </authorList>
    </citation>
    <scope>NUCLEOTIDE SEQUENCE</scope>
    <source>
        <strain>Durham</strain>
        <strain evidence="7">NC isolate 2 -- Noor lab</strain>
    </source>
</reference>
<evidence type="ECO:0000313" key="6">
    <source>
        <dbReference type="EnsemblMetazoa" id="MESCA002923-PA"/>
    </source>
</evidence>
<dbReference type="PRINTS" id="PR00449">
    <property type="entry name" value="RASTRNSFRMNG"/>
</dbReference>
<sequence>MALDYAATYKVLVLGDSNVGKTCIVHRFCDEKFYDTYISTIGIDFKQKLINLDGVPVKLQIWDTAGQERFRTLTTAYYRGAMGILLMYDVTNLESYNNLSYWLRNIQENASPDVVRVLAANKCDCTENQRMIDKHDEPELDIQENSSFVFKERCNC</sequence>
<dbReference type="PROSITE" id="PS51419">
    <property type="entry name" value="RAB"/>
    <property type="match status" value="1"/>
</dbReference>
<dbReference type="FunFam" id="3.40.50.300:FF:001129">
    <property type="entry name" value="ras-related protein Rab-44 isoform X2"/>
    <property type="match status" value="1"/>
</dbReference>
<keyword evidence="4" id="KW-0449">Lipoprotein</keyword>
<dbReference type="Proteomes" id="UP000015102">
    <property type="component" value="Unassembled WGS sequence"/>
</dbReference>
<proteinExistence type="inferred from homology"/>
<evidence type="ECO:0000256" key="1">
    <source>
        <dbReference type="ARBA" id="ARBA00006270"/>
    </source>
</evidence>
<dbReference type="InterPro" id="IPR027417">
    <property type="entry name" value="P-loop_NTPase"/>
</dbReference>
<dbReference type="GO" id="GO:0003924">
    <property type="term" value="F:GTPase activity"/>
    <property type="evidence" value="ECO:0007669"/>
    <property type="project" value="InterPro"/>
</dbReference>
<evidence type="ECO:0008006" key="8">
    <source>
        <dbReference type="Google" id="ProtNLM"/>
    </source>
</evidence>